<reference evidence="2 3" key="1">
    <citation type="submission" date="2016-07" db="EMBL/GenBank/DDBJ databases">
        <title>Pervasive Adenine N6-methylation of Active Genes in Fungi.</title>
        <authorList>
            <consortium name="DOE Joint Genome Institute"/>
            <person name="Mondo S.J."/>
            <person name="Dannebaum R.O."/>
            <person name="Kuo R.C."/>
            <person name="Labutti K."/>
            <person name="Haridas S."/>
            <person name="Kuo A."/>
            <person name="Salamov A."/>
            <person name="Ahrendt S.R."/>
            <person name="Lipzen A."/>
            <person name="Sullivan W."/>
            <person name="Andreopoulos W.B."/>
            <person name="Clum A."/>
            <person name="Lindquist E."/>
            <person name="Daum C."/>
            <person name="Ramamoorthy G.K."/>
            <person name="Gryganskyi A."/>
            <person name="Culley D."/>
            <person name="Magnuson J.K."/>
            <person name="James T.Y."/>
            <person name="O'Malley M.A."/>
            <person name="Stajich J.E."/>
            <person name="Spatafora J.W."/>
            <person name="Visel A."/>
            <person name="Grigoriev I.V."/>
        </authorList>
    </citation>
    <scope>NUCLEOTIDE SEQUENCE [LARGE SCALE GENOMIC DNA]</scope>
    <source>
        <strain evidence="2 3">ATCC 12442</strain>
    </source>
</reference>
<name>A0A1Y1WLU5_9FUNG</name>
<evidence type="ECO:0000313" key="2">
    <source>
        <dbReference type="EMBL" id="ORX74278.1"/>
    </source>
</evidence>
<dbReference type="EMBL" id="MCFD01000001">
    <property type="protein sequence ID" value="ORX74278.1"/>
    <property type="molecule type" value="Genomic_DNA"/>
</dbReference>
<keyword evidence="3" id="KW-1185">Reference proteome</keyword>
<feature type="domain" description="F-box" evidence="1">
    <location>
        <begin position="214"/>
        <end position="257"/>
    </location>
</feature>
<dbReference type="Proteomes" id="UP000193922">
    <property type="component" value="Unassembled WGS sequence"/>
</dbReference>
<accession>A0A1Y1WLU5</accession>
<protein>
    <recommendedName>
        <fullName evidence="1">F-box domain-containing protein</fullName>
    </recommendedName>
</protein>
<gene>
    <name evidence="2" type="ORF">DL89DRAFT_264201</name>
</gene>
<sequence>MGRIYTCAICGVCERKYMVPPPTDALLAAWRDAEFLSNMRILNLLTGITDESERWSSDRSTHIAYAKSESKLSFIGFMLSRFQLTKTVPRIPVDGLLLDDFAQYLVVGQPAHHVCLEILCSELQRAQVAWTFTGIALNVFTRPLACQKTVDEQLFAERLEACMNNGQLPEFAELGFMVSCPMSIPEPPSSAKIVGAAGYCALAAPESPCHQQLQSPLLCLPAECQVEVLRYVDMQSLTALRSTCRQAVKMAGFWRALFLATYEWSPVQSTDWRAYYKTCRSSRNNLRNRGRIQRICQLAVNEFGRWDSPLDNESAANAAAFLRDINYTSP</sequence>
<dbReference type="GeneID" id="63802793"/>
<dbReference type="InterPro" id="IPR036047">
    <property type="entry name" value="F-box-like_dom_sf"/>
</dbReference>
<proteinExistence type="predicted"/>
<dbReference type="AlphaFoldDB" id="A0A1Y1WLU5"/>
<dbReference type="OrthoDB" id="424465at2759"/>
<dbReference type="SUPFAM" id="SSF81383">
    <property type="entry name" value="F-box domain"/>
    <property type="match status" value="1"/>
</dbReference>
<comment type="caution">
    <text evidence="2">The sequence shown here is derived from an EMBL/GenBank/DDBJ whole genome shotgun (WGS) entry which is preliminary data.</text>
</comment>
<dbReference type="PROSITE" id="PS50181">
    <property type="entry name" value="FBOX"/>
    <property type="match status" value="1"/>
</dbReference>
<evidence type="ECO:0000259" key="1">
    <source>
        <dbReference type="PROSITE" id="PS50181"/>
    </source>
</evidence>
<dbReference type="RefSeq" id="XP_040747489.1">
    <property type="nucleotide sequence ID" value="XM_040886145.1"/>
</dbReference>
<dbReference type="InterPro" id="IPR001810">
    <property type="entry name" value="F-box_dom"/>
</dbReference>
<evidence type="ECO:0000313" key="3">
    <source>
        <dbReference type="Proteomes" id="UP000193922"/>
    </source>
</evidence>
<dbReference type="Pfam" id="PF00646">
    <property type="entry name" value="F-box"/>
    <property type="match status" value="1"/>
</dbReference>
<organism evidence="2 3">
    <name type="scientific">Linderina pennispora</name>
    <dbReference type="NCBI Taxonomy" id="61395"/>
    <lineage>
        <taxon>Eukaryota</taxon>
        <taxon>Fungi</taxon>
        <taxon>Fungi incertae sedis</taxon>
        <taxon>Zoopagomycota</taxon>
        <taxon>Kickxellomycotina</taxon>
        <taxon>Kickxellomycetes</taxon>
        <taxon>Kickxellales</taxon>
        <taxon>Kickxellaceae</taxon>
        <taxon>Linderina</taxon>
    </lineage>
</organism>